<evidence type="ECO:0000256" key="6">
    <source>
        <dbReference type="ARBA" id="ARBA00023136"/>
    </source>
</evidence>
<dbReference type="Pfam" id="PF03094">
    <property type="entry name" value="Mlo"/>
    <property type="match status" value="1"/>
</dbReference>
<dbReference type="GO" id="GO:0005516">
    <property type="term" value="F:calmodulin binding"/>
    <property type="evidence" value="ECO:0007669"/>
    <property type="project" value="UniProtKB-KW"/>
</dbReference>
<keyword evidence="5 8" id="KW-1133">Transmembrane helix</keyword>
<dbReference type="RefSeq" id="XP_031376978.1">
    <property type="nucleotide sequence ID" value="XM_031521118.1"/>
</dbReference>
<dbReference type="InterPro" id="IPR004326">
    <property type="entry name" value="Mlo"/>
</dbReference>
<feature type="transmembrane region" description="Helical" evidence="10">
    <location>
        <begin position="162"/>
        <end position="183"/>
    </location>
</feature>
<evidence type="ECO:0000256" key="8">
    <source>
        <dbReference type="RuleBase" id="RU280816"/>
    </source>
</evidence>
<accession>A0A6P8C723</accession>
<feature type="transmembrane region" description="Helical" evidence="10">
    <location>
        <begin position="284"/>
        <end position="305"/>
    </location>
</feature>
<sequence>MAGGGAAPSPGSAKARELDQTPTWAVSAVCAVIVLISILLEKALHFVAKVFQRKKKKHMLEALEKLKGELMVLGFISLLLTFGQSFISKICIPERYADTMLPCPHRGIPQGAAIGGGDAEESAHHRRLLWYEHRILVAHDGKPGCKQPGHVPLISLNGLHQLHIFIFFLAVFHVIYSVITMTLGRLKIREWKEWERESDTDHEYLNDPSRFRLTHETSFVRDHMNVGTRSPVIFYIICFFRQFYRSVRKADYLTMRHGFVTVHLAPGSKFDFQKYIKRSLEDDFKVVVAISPLLWLSAVTYLLLTVHGWDIMFYLSMMPLVVILAVDTKLQAVIATMAIEIQERHAVIQGIPLVQVSDRNFWFGWPQLILYLIHFVLFQNAFEITYFIWTTYEFGIWSCFHDHFPLVVLRVCFGFVAQFVCSYITLPLYALVTQMGTTMKRSIFDEQTSKALKQWHKKAVQKKNEVKPLETPTLTLGEGPAHSPVQSPGQNARARVQNNNSSEDAGADKAANIMASVDVTGQQHRSRDENGYNDLLTGP</sequence>
<dbReference type="AlphaFoldDB" id="A0A6P8C723"/>
<evidence type="ECO:0000256" key="1">
    <source>
        <dbReference type="ARBA" id="ARBA00004141"/>
    </source>
</evidence>
<protein>
    <recommendedName>
        <fullName evidence="8">MLO-like protein</fullName>
    </recommendedName>
</protein>
<comment type="function">
    <text evidence="8">May be involved in modulation of pathogen defense and leaf cell death.</text>
</comment>
<comment type="domain">
    <text evidence="8">The C-terminus contains a calmodulin-binding domain, which binds calmodulin in a calcium-dependent fashion.</text>
</comment>
<dbReference type="PANTHER" id="PTHR31942">
    <property type="entry name" value="MLO-LIKE PROTEIN 1"/>
    <property type="match status" value="1"/>
</dbReference>
<feature type="compositionally biased region" description="Polar residues" evidence="9">
    <location>
        <begin position="484"/>
        <end position="503"/>
    </location>
</feature>
<evidence type="ECO:0000256" key="9">
    <source>
        <dbReference type="SAM" id="MobiDB-lite"/>
    </source>
</evidence>
<feature type="transmembrane region" description="Helical" evidence="10">
    <location>
        <begin position="408"/>
        <end position="432"/>
    </location>
</feature>
<evidence type="ECO:0000256" key="3">
    <source>
        <dbReference type="ARBA" id="ARBA00022692"/>
    </source>
</evidence>
<evidence type="ECO:0000256" key="5">
    <source>
        <dbReference type="ARBA" id="ARBA00022989"/>
    </source>
</evidence>
<feature type="region of interest" description="Disordered" evidence="9">
    <location>
        <begin position="469"/>
        <end position="539"/>
    </location>
</feature>
<keyword evidence="7 8" id="KW-0568">Pathogenesis-related protein</keyword>
<dbReference type="GO" id="GO:0006952">
    <property type="term" value="P:defense response"/>
    <property type="evidence" value="ECO:0007669"/>
    <property type="project" value="UniProtKB-KW"/>
</dbReference>
<dbReference type="GeneID" id="116192545"/>
<name>A0A6P8C723_PUNGR</name>
<evidence type="ECO:0000313" key="12">
    <source>
        <dbReference type="RefSeq" id="XP_031376978.1"/>
    </source>
</evidence>
<keyword evidence="6 8" id="KW-0472">Membrane</keyword>
<dbReference type="GO" id="GO:0016020">
    <property type="term" value="C:membrane"/>
    <property type="evidence" value="ECO:0007669"/>
    <property type="project" value="UniProtKB-SubCell"/>
</dbReference>
<evidence type="ECO:0000256" key="4">
    <source>
        <dbReference type="ARBA" id="ARBA00022821"/>
    </source>
</evidence>
<evidence type="ECO:0000256" key="10">
    <source>
        <dbReference type="SAM" id="Phobius"/>
    </source>
</evidence>
<feature type="transmembrane region" description="Helical" evidence="10">
    <location>
        <begin position="24"/>
        <end position="47"/>
    </location>
</feature>
<keyword evidence="8" id="KW-0112">Calmodulin-binding</keyword>
<keyword evidence="3 8" id="KW-0812">Transmembrane</keyword>
<feature type="transmembrane region" description="Helical" evidence="10">
    <location>
        <begin position="311"/>
        <end position="328"/>
    </location>
</feature>
<keyword evidence="4 8" id="KW-0611">Plant defense</keyword>
<organism evidence="11 12">
    <name type="scientific">Punica granatum</name>
    <name type="common">Pomegranate</name>
    <dbReference type="NCBI Taxonomy" id="22663"/>
    <lineage>
        <taxon>Eukaryota</taxon>
        <taxon>Viridiplantae</taxon>
        <taxon>Streptophyta</taxon>
        <taxon>Embryophyta</taxon>
        <taxon>Tracheophyta</taxon>
        <taxon>Spermatophyta</taxon>
        <taxon>Magnoliopsida</taxon>
        <taxon>eudicotyledons</taxon>
        <taxon>Gunneridae</taxon>
        <taxon>Pentapetalae</taxon>
        <taxon>rosids</taxon>
        <taxon>malvids</taxon>
        <taxon>Myrtales</taxon>
        <taxon>Lythraceae</taxon>
        <taxon>Punica</taxon>
    </lineage>
</organism>
<gene>
    <name evidence="12" type="primary">LOC116192545</name>
    <name evidence="8" type="synonym">MLO</name>
</gene>
<keyword evidence="11" id="KW-1185">Reference proteome</keyword>
<feature type="transmembrane region" description="Helical" evidence="10">
    <location>
        <begin position="68"/>
        <end position="87"/>
    </location>
</feature>
<dbReference type="PANTHER" id="PTHR31942:SF53">
    <property type="entry name" value="MLO-LIKE PROTEIN 5-RELATED"/>
    <property type="match status" value="1"/>
</dbReference>
<feature type="transmembrane region" description="Helical" evidence="10">
    <location>
        <begin position="368"/>
        <end position="388"/>
    </location>
</feature>
<reference evidence="11" key="1">
    <citation type="journal article" date="2020" name="Plant Biotechnol. J.">
        <title>The pomegranate (Punica granatum L.) draft genome dissects genetic divergence between soft- and hard-seeded cultivars.</title>
        <authorList>
            <person name="Luo X."/>
            <person name="Li H."/>
            <person name="Wu Z."/>
            <person name="Yao W."/>
            <person name="Zhao P."/>
            <person name="Cao D."/>
            <person name="Yu H."/>
            <person name="Li K."/>
            <person name="Poudel K."/>
            <person name="Zhao D."/>
            <person name="Zhang F."/>
            <person name="Xia X."/>
            <person name="Chen L."/>
            <person name="Wang Q."/>
            <person name="Jing D."/>
            <person name="Cao S."/>
        </authorList>
    </citation>
    <scope>NUCLEOTIDE SEQUENCE [LARGE SCALE GENOMIC DNA]</scope>
    <source>
        <strain evidence="11">cv. Tunisia</strain>
    </source>
</reference>
<evidence type="ECO:0000256" key="2">
    <source>
        <dbReference type="ARBA" id="ARBA00006574"/>
    </source>
</evidence>
<dbReference type="Proteomes" id="UP000515151">
    <property type="component" value="Chromosome 1"/>
</dbReference>
<evidence type="ECO:0000313" key="11">
    <source>
        <dbReference type="Proteomes" id="UP000515151"/>
    </source>
</evidence>
<proteinExistence type="inferred from homology"/>
<reference evidence="12" key="2">
    <citation type="submission" date="2025-08" db="UniProtKB">
        <authorList>
            <consortium name="RefSeq"/>
        </authorList>
    </citation>
    <scope>IDENTIFICATION</scope>
    <source>
        <tissue evidence="12">Leaf</tissue>
    </source>
</reference>
<evidence type="ECO:0000256" key="7">
    <source>
        <dbReference type="ARBA" id="ARBA00023265"/>
    </source>
</evidence>
<dbReference type="OrthoDB" id="1388414at2759"/>
<comment type="similarity">
    <text evidence="2 8">Belongs to the MLO family.</text>
</comment>
<comment type="subcellular location">
    <subcellularLocation>
        <location evidence="1 8">Membrane</location>
        <topology evidence="1 8">Multi-pass membrane protein</topology>
    </subcellularLocation>
</comment>